<accession>A0A1Y1W3B6</accession>
<comment type="caution">
    <text evidence="1">The sequence shown here is derived from an EMBL/GenBank/DDBJ whole genome shotgun (WGS) entry which is preliminary data.</text>
</comment>
<protein>
    <submittedName>
        <fullName evidence="1">Uncharacterized protein</fullName>
    </submittedName>
</protein>
<organism evidence="1 2">
    <name type="scientific">Linderina pennispora</name>
    <dbReference type="NCBI Taxonomy" id="61395"/>
    <lineage>
        <taxon>Eukaryota</taxon>
        <taxon>Fungi</taxon>
        <taxon>Fungi incertae sedis</taxon>
        <taxon>Zoopagomycota</taxon>
        <taxon>Kickxellomycotina</taxon>
        <taxon>Kickxellomycetes</taxon>
        <taxon>Kickxellales</taxon>
        <taxon>Kickxellaceae</taxon>
        <taxon>Linderina</taxon>
    </lineage>
</organism>
<evidence type="ECO:0000313" key="1">
    <source>
        <dbReference type="EMBL" id="ORX68043.1"/>
    </source>
</evidence>
<sequence>MLDQLELLKIAHHYIEAEQRCSILHFLRKQSEMATTSSPETWQTSTTALTLCAAGGSSSGWQCSVGQTLRGLTRFCTTWSTL</sequence>
<proteinExistence type="predicted"/>
<dbReference type="RefSeq" id="XP_040741889.1">
    <property type="nucleotide sequence ID" value="XM_040891635.1"/>
</dbReference>
<evidence type="ECO:0000313" key="2">
    <source>
        <dbReference type="Proteomes" id="UP000193922"/>
    </source>
</evidence>
<name>A0A1Y1W3B6_9FUNG</name>
<dbReference type="AlphaFoldDB" id="A0A1Y1W3B6"/>
<reference evidence="1 2" key="1">
    <citation type="submission" date="2016-07" db="EMBL/GenBank/DDBJ databases">
        <title>Pervasive Adenine N6-methylation of Active Genes in Fungi.</title>
        <authorList>
            <consortium name="DOE Joint Genome Institute"/>
            <person name="Mondo S.J."/>
            <person name="Dannebaum R.O."/>
            <person name="Kuo R.C."/>
            <person name="Labutti K."/>
            <person name="Haridas S."/>
            <person name="Kuo A."/>
            <person name="Salamov A."/>
            <person name="Ahrendt S.R."/>
            <person name="Lipzen A."/>
            <person name="Sullivan W."/>
            <person name="Andreopoulos W.B."/>
            <person name="Clum A."/>
            <person name="Lindquist E."/>
            <person name="Daum C."/>
            <person name="Ramamoorthy G.K."/>
            <person name="Gryganskyi A."/>
            <person name="Culley D."/>
            <person name="Magnuson J.K."/>
            <person name="James T.Y."/>
            <person name="O'Malley M.A."/>
            <person name="Stajich J.E."/>
            <person name="Spatafora J.W."/>
            <person name="Visel A."/>
            <person name="Grigoriev I.V."/>
        </authorList>
    </citation>
    <scope>NUCLEOTIDE SEQUENCE [LARGE SCALE GENOMIC DNA]</scope>
    <source>
        <strain evidence="1 2">ATCC 12442</strain>
    </source>
</reference>
<dbReference type="Proteomes" id="UP000193922">
    <property type="component" value="Unassembled WGS sequence"/>
</dbReference>
<gene>
    <name evidence="1" type="ORF">DL89DRAFT_41126</name>
</gene>
<keyword evidence="2" id="KW-1185">Reference proteome</keyword>
<dbReference type="GeneID" id="63808283"/>
<dbReference type="EMBL" id="MCFD01000011">
    <property type="protein sequence ID" value="ORX68043.1"/>
    <property type="molecule type" value="Genomic_DNA"/>
</dbReference>